<proteinExistence type="predicted"/>
<organism evidence="1 2">
    <name type="scientific">Evansella alkalicola</name>
    <dbReference type="NCBI Taxonomy" id="745819"/>
    <lineage>
        <taxon>Bacteria</taxon>
        <taxon>Bacillati</taxon>
        <taxon>Bacillota</taxon>
        <taxon>Bacilli</taxon>
        <taxon>Bacillales</taxon>
        <taxon>Bacillaceae</taxon>
        <taxon>Evansella</taxon>
    </lineage>
</organism>
<gene>
    <name evidence="1" type="ORF">KS407_22105</name>
</gene>
<reference evidence="1 2" key="1">
    <citation type="submission" date="2021-06" db="EMBL/GenBank/DDBJ databases">
        <title>Bacillus sp. RD4P76, an endophyte from a halophyte.</title>
        <authorList>
            <person name="Sun J.-Q."/>
        </authorList>
    </citation>
    <scope>NUCLEOTIDE SEQUENCE [LARGE SCALE GENOMIC DNA]</scope>
    <source>
        <strain evidence="1 2">JCM 17098</strain>
    </source>
</reference>
<evidence type="ECO:0000313" key="2">
    <source>
        <dbReference type="Proteomes" id="UP000790580"/>
    </source>
</evidence>
<accession>A0ABS6JZU6</accession>
<dbReference type="RefSeq" id="WP_140354943.1">
    <property type="nucleotide sequence ID" value="NZ_JAHQCR010000088.1"/>
</dbReference>
<keyword evidence="2" id="KW-1185">Reference proteome</keyword>
<name>A0ABS6JZU6_9BACI</name>
<protein>
    <recommendedName>
        <fullName evidence="3">Phage-related protein</fullName>
    </recommendedName>
</protein>
<evidence type="ECO:0000313" key="1">
    <source>
        <dbReference type="EMBL" id="MBU9724121.1"/>
    </source>
</evidence>
<sequence>MITIEIFKLFGSILVDDDEANKSISRTEKNTKSMGERLKGGIKTAAKWGAGLAAGAGVAVGAMIGLASRVGNTADELLDLQSITGMSTDSLQEWRKVTEVAGVSTDAVASASEKLTKSLTGMQSETHKGRVAMESLGYSLEDIENMNADERMDALTVALSEIEDETERAKVGTDLFGGSWSDIAPVVDMGAEAMQNAKDSANIISEDDLNKANEFRISMDNMKDRVNFFFMELGIKLLPMLQTFFDWIEGHMPKIEEISKMVFDGIGIAINFVIEWIGRLIGWLREWFTNSQETIHGIKDGFMDFVEGVKVAFETAVEWIKFIIEWVKQWYSDNEEMIQAIIAGFQEFVGVVADLISGFVILLKNIISGFITLIVKWWGIFGDDLINVGKKAWQFIVNVFKGAFDLIRDLFNVFARLFRGDWSGTWEAIQNLIRNYTANMQNIIKSAFDLILTYIMIPINKAREFVVKRFENLLTYFGGLKSKFTGKVRGLFDGVKDAFRGAINWIIKKWNDFQIRLGGQEVSLPFGQSFSIPSITIDTPNIPMLAKGGNITRAGSVLVGEEGPEFLDLPKGARVTPLDRAGDLSDGGNHYHFAQGSIVLDVSKMQKIGDVVELMETLQQTVRKG</sequence>
<dbReference type="EMBL" id="JAHQCR010000088">
    <property type="protein sequence ID" value="MBU9724121.1"/>
    <property type="molecule type" value="Genomic_DNA"/>
</dbReference>
<evidence type="ECO:0008006" key="3">
    <source>
        <dbReference type="Google" id="ProtNLM"/>
    </source>
</evidence>
<comment type="caution">
    <text evidence="1">The sequence shown here is derived from an EMBL/GenBank/DDBJ whole genome shotgun (WGS) entry which is preliminary data.</text>
</comment>
<dbReference type="Proteomes" id="UP000790580">
    <property type="component" value="Unassembled WGS sequence"/>
</dbReference>